<sequence length="63" mass="7694">MFKSKTDLILSIVDEFGKRFLLELDQLVKPEQEAQQKLLQFYLIFCEEIFRNFERDKKYTEVT</sequence>
<name>A0A090KP49_9BACI</name>
<gene>
    <name evidence="1" type="ORF">BT1A1_0559</name>
</gene>
<organism evidence="1 2">
    <name type="scientific">Caldibacillus thermoamylovorans</name>
    <dbReference type="NCBI Taxonomy" id="35841"/>
    <lineage>
        <taxon>Bacteria</taxon>
        <taxon>Bacillati</taxon>
        <taxon>Bacillota</taxon>
        <taxon>Bacilli</taxon>
        <taxon>Bacillales</taxon>
        <taxon>Bacillaceae</taxon>
        <taxon>Caldibacillus</taxon>
    </lineage>
</organism>
<reference evidence="1 2" key="1">
    <citation type="submission" date="2014-07" db="EMBL/GenBank/DDBJ databases">
        <authorList>
            <person name="Wibberg Daniel"/>
        </authorList>
    </citation>
    <scope>NUCLEOTIDE SEQUENCE [LARGE SCALE GENOMIC DNA]</scope>
</reference>
<accession>A0A090KP49</accession>
<dbReference type="Gene3D" id="1.10.357.10">
    <property type="entry name" value="Tetracycline Repressor, domain 2"/>
    <property type="match status" value="1"/>
</dbReference>
<protein>
    <submittedName>
        <fullName evidence="1">Uncharacterized protein</fullName>
    </submittedName>
</protein>
<dbReference type="EMBL" id="CCRF01000020">
    <property type="protein sequence ID" value="CEE00414.1"/>
    <property type="molecule type" value="Genomic_DNA"/>
</dbReference>
<keyword evidence="2" id="KW-1185">Reference proteome</keyword>
<evidence type="ECO:0000313" key="2">
    <source>
        <dbReference type="Proteomes" id="UP000040576"/>
    </source>
</evidence>
<dbReference type="AlphaFoldDB" id="A0A090KP49"/>
<evidence type="ECO:0000313" key="1">
    <source>
        <dbReference type="EMBL" id="CEE00414.1"/>
    </source>
</evidence>
<proteinExistence type="predicted"/>
<dbReference type="Proteomes" id="UP000040576">
    <property type="component" value="Unassembled WGS sequence"/>
</dbReference>